<comment type="pathway">
    <text evidence="2">Siderophore biosynthesis; mycobactin biosynthesis.</text>
</comment>
<evidence type="ECO:0000256" key="5">
    <source>
        <dbReference type="ARBA" id="ARBA00022827"/>
    </source>
</evidence>
<dbReference type="PROSITE" id="PS00072">
    <property type="entry name" value="ACYL_COA_DH_1"/>
    <property type="match status" value="1"/>
</dbReference>
<dbReference type="Proteomes" id="UP000460435">
    <property type="component" value="Unassembled WGS sequence"/>
</dbReference>
<protein>
    <recommendedName>
        <fullName evidence="8">Acyl-[acyl-carrier-protein] dehydrogenase MbtN</fullName>
    </recommendedName>
    <alternativeName>
        <fullName evidence="9">Mycobactin synthase protein N</fullName>
    </alternativeName>
</protein>
<dbReference type="Gene3D" id="2.40.110.10">
    <property type="entry name" value="Butyryl-CoA Dehydrogenase, subunit A, domain 2"/>
    <property type="match status" value="1"/>
</dbReference>
<dbReference type="GO" id="GO:0033539">
    <property type="term" value="P:fatty acid beta-oxidation using acyl-CoA dehydrogenase"/>
    <property type="evidence" value="ECO:0007669"/>
    <property type="project" value="TreeGrafter"/>
</dbReference>
<evidence type="ECO:0000256" key="10">
    <source>
        <dbReference type="RuleBase" id="RU362125"/>
    </source>
</evidence>
<dbReference type="Pfam" id="PF02771">
    <property type="entry name" value="Acyl-CoA_dh_N"/>
    <property type="match status" value="1"/>
</dbReference>
<keyword evidence="5 10" id="KW-0274">FAD</keyword>
<dbReference type="InterPro" id="IPR013786">
    <property type="entry name" value="AcylCoA_DH/ox_N"/>
</dbReference>
<dbReference type="RefSeq" id="WP_162452560.1">
    <property type="nucleotide sequence ID" value="NZ_WLZY01000008.1"/>
</dbReference>
<keyword evidence="4 10" id="KW-0285">Flavoprotein</keyword>
<dbReference type="PROSITE" id="PS00073">
    <property type="entry name" value="ACYL_COA_DH_2"/>
    <property type="match status" value="1"/>
</dbReference>
<keyword evidence="15" id="KW-1185">Reference proteome</keyword>
<comment type="similarity">
    <text evidence="3 10">Belongs to the acyl-CoA dehydrogenase family.</text>
</comment>
<dbReference type="InterPro" id="IPR009100">
    <property type="entry name" value="AcylCoA_DH/oxidase_NM_dom_sf"/>
</dbReference>
<dbReference type="InterPro" id="IPR037069">
    <property type="entry name" value="AcylCoA_DH/ox_N_sf"/>
</dbReference>
<evidence type="ECO:0000256" key="1">
    <source>
        <dbReference type="ARBA" id="ARBA00001974"/>
    </source>
</evidence>
<dbReference type="PANTHER" id="PTHR48083">
    <property type="entry name" value="MEDIUM-CHAIN SPECIFIC ACYL-COA DEHYDROGENASE, MITOCHONDRIAL-RELATED"/>
    <property type="match status" value="1"/>
</dbReference>
<evidence type="ECO:0000259" key="12">
    <source>
        <dbReference type="Pfam" id="PF02770"/>
    </source>
</evidence>
<dbReference type="InterPro" id="IPR009075">
    <property type="entry name" value="AcylCo_DH/oxidase_C"/>
</dbReference>
<sequence>MDTDLYDDDHRAFRQIVREYIARAVTPHLTRWEQERRIDRKAWQAAGQQGLLGLAVPEEYGGAGQPDYRFRAVIAEELADVGASSLNIGLALNEDIVLPYLLDLCTPEQKQRWLPGFASGETISAIAMTEPDAGSDLRAIRTTATRSGDEWVINGSKTFITNGIQSDLVIVVARTSERSLTLFVVEGDRSGFTRGRQLDKMGLHAQDTAEIFFDDVRVPAENVLGAEGRAFAYLMERLPKERMLIAVGAQAASEAMLRWTTAFVRERKAFGQRLVEFQTVGFTLAELQTEIEVTRAYIDKAILALNAGTLGPVDAAKAKWWASEMQNRVAARCFQLHGGYGYMMEYPIARAFVDARVQTIYGGTTEIMKEIISREIVGPRTSP</sequence>
<comment type="function">
    <text evidence="7">Catalyzes the dehydrogenation at the alpha-beta position of ACP-bound acyl chains. This results in the introduction of a double bond in the lipidic chain, which is further transferred to the epsilon-amino group of lysine residue in the mycobactin core by MbtK.</text>
</comment>
<gene>
    <name evidence="14" type="ORF">F7O44_21680</name>
</gene>
<dbReference type="SUPFAM" id="SSF47203">
    <property type="entry name" value="Acyl-CoA dehydrogenase C-terminal domain-like"/>
    <property type="match status" value="1"/>
</dbReference>
<proteinExistence type="inferred from homology"/>
<feature type="domain" description="Acyl-CoA dehydrogenase/oxidase N-terminal" evidence="13">
    <location>
        <begin position="8"/>
        <end position="121"/>
    </location>
</feature>
<dbReference type="InterPro" id="IPR050741">
    <property type="entry name" value="Acyl-CoA_dehydrogenase"/>
</dbReference>
<dbReference type="FunFam" id="2.40.110.10:FF:000002">
    <property type="entry name" value="Acyl-CoA dehydrogenase fadE12"/>
    <property type="match status" value="1"/>
</dbReference>
<dbReference type="PANTHER" id="PTHR48083:SF20">
    <property type="entry name" value="LONG-CHAIN SPECIFIC ACYL-COA DEHYDROGENASE, MITOCHONDRIAL"/>
    <property type="match status" value="1"/>
</dbReference>
<dbReference type="GO" id="GO:0005737">
    <property type="term" value="C:cytoplasm"/>
    <property type="evidence" value="ECO:0007669"/>
    <property type="project" value="TreeGrafter"/>
</dbReference>
<dbReference type="GO" id="GO:0003995">
    <property type="term" value="F:acyl-CoA dehydrogenase activity"/>
    <property type="evidence" value="ECO:0007669"/>
    <property type="project" value="InterPro"/>
</dbReference>
<keyword evidence="6 10" id="KW-0560">Oxidoreductase</keyword>
<dbReference type="GO" id="GO:0050660">
    <property type="term" value="F:flavin adenine dinucleotide binding"/>
    <property type="evidence" value="ECO:0007669"/>
    <property type="project" value="InterPro"/>
</dbReference>
<reference evidence="14 15" key="1">
    <citation type="submission" date="2019-11" db="EMBL/GenBank/DDBJ databases">
        <authorList>
            <person name="Li X.-J."/>
            <person name="Feng X.-M."/>
        </authorList>
    </citation>
    <scope>NUCLEOTIDE SEQUENCE [LARGE SCALE GENOMIC DNA]</scope>
    <source>
        <strain evidence="14 15">XMNu-373</strain>
    </source>
</reference>
<evidence type="ECO:0000256" key="7">
    <source>
        <dbReference type="ARBA" id="ARBA00037085"/>
    </source>
</evidence>
<comment type="caution">
    <text evidence="14">The sequence shown here is derived from an EMBL/GenBank/DDBJ whole genome shotgun (WGS) entry which is preliminary data.</text>
</comment>
<evidence type="ECO:0000256" key="8">
    <source>
        <dbReference type="ARBA" id="ARBA00040394"/>
    </source>
</evidence>
<dbReference type="Pfam" id="PF02770">
    <property type="entry name" value="Acyl-CoA_dh_M"/>
    <property type="match status" value="1"/>
</dbReference>
<evidence type="ECO:0000256" key="6">
    <source>
        <dbReference type="ARBA" id="ARBA00023002"/>
    </source>
</evidence>
<dbReference type="InterPro" id="IPR006089">
    <property type="entry name" value="Acyl-CoA_DH_CS"/>
</dbReference>
<evidence type="ECO:0000313" key="15">
    <source>
        <dbReference type="Proteomes" id="UP000460435"/>
    </source>
</evidence>
<evidence type="ECO:0000259" key="13">
    <source>
        <dbReference type="Pfam" id="PF02771"/>
    </source>
</evidence>
<name>A0A7K3M8N5_9ACTN</name>
<dbReference type="SUPFAM" id="SSF56645">
    <property type="entry name" value="Acyl-CoA dehydrogenase NM domain-like"/>
    <property type="match status" value="1"/>
</dbReference>
<dbReference type="InterPro" id="IPR036250">
    <property type="entry name" value="AcylCo_DH-like_C"/>
</dbReference>
<feature type="domain" description="Acyl-CoA oxidase/dehydrogenase middle" evidence="12">
    <location>
        <begin position="125"/>
        <end position="216"/>
    </location>
</feature>
<organism evidence="14 15">
    <name type="scientific">Phytoactinopolyspora mesophila</name>
    <dbReference type="NCBI Taxonomy" id="2650750"/>
    <lineage>
        <taxon>Bacteria</taxon>
        <taxon>Bacillati</taxon>
        <taxon>Actinomycetota</taxon>
        <taxon>Actinomycetes</taxon>
        <taxon>Jiangellales</taxon>
        <taxon>Jiangellaceae</taxon>
        <taxon>Phytoactinopolyspora</taxon>
    </lineage>
</organism>
<evidence type="ECO:0000256" key="4">
    <source>
        <dbReference type="ARBA" id="ARBA00022630"/>
    </source>
</evidence>
<dbReference type="InterPro" id="IPR046373">
    <property type="entry name" value="Acyl-CoA_Oxase/DH_mid-dom_sf"/>
</dbReference>
<dbReference type="Gene3D" id="1.20.140.10">
    <property type="entry name" value="Butyryl-CoA Dehydrogenase, subunit A, domain 3"/>
    <property type="match status" value="1"/>
</dbReference>
<dbReference type="Pfam" id="PF00441">
    <property type="entry name" value="Acyl-CoA_dh_1"/>
    <property type="match status" value="1"/>
</dbReference>
<dbReference type="Gene3D" id="1.10.540.10">
    <property type="entry name" value="Acyl-CoA dehydrogenase/oxidase, N-terminal domain"/>
    <property type="match status" value="1"/>
</dbReference>
<evidence type="ECO:0000259" key="11">
    <source>
        <dbReference type="Pfam" id="PF00441"/>
    </source>
</evidence>
<evidence type="ECO:0000256" key="2">
    <source>
        <dbReference type="ARBA" id="ARBA00005102"/>
    </source>
</evidence>
<evidence type="ECO:0000256" key="3">
    <source>
        <dbReference type="ARBA" id="ARBA00009347"/>
    </source>
</evidence>
<evidence type="ECO:0000313" key="14">
    <source>
        <dbReference type="EMBL" id="NDL59686.1"/>
    </source>
</evidence>
<dbReference type="EMBL" id="WLZY01000008">
    <property type="protein sequence ID" value="NDL59686.1"/>
    <property type="molecule type" value="Genomic_DNA"/>
</dbReference>
<accession>A0A7K3M8N5</accession>
<comment type="cofactor">
    <cofactor evidence="1 10">
        <name>FAD</name>
        <dbReference type="ChEBI" id="CHEBI:57692"/>
    </cofactor>
</comment>
<feature type="domain" description="Acyl-CoA dehydrogenase/oxidase C-terminal" evidence="11">
    <location>
        <begin position="231"/>
        <end position="376"/>
    </location>
</feature>
<dbReference type="FunFam" id="1.20.140.10:FF:000001">
    <property type="entry name" value="Acyl-CoA dehydrogenase"/>
    <property type="match status" value="1"/>
</dbReference>
<dbReference type="AlphaFoldDB" id="A0A7K3M8N5"/>
<evidence type="ECO:0000256" key="9">
    <source>
        <dbReference type="ARBA" id="ARBA00042660"/>
    </source>
</evidence>
<dbReference type="InterPro" id="IPR006091">
    <property type="entry name" value="Acyl-CoA_Oxase/DH_mid-dom"/>
</dbReference>